<dbReference type="AlphaFoldDB" id="A0A8H7DNS3"/>
<comment type="caution">
    <text evidence="3">The sequence shown here is derived from an EMBL/GenBank/DDBJ whole genome shotgun (WGS) entry which is preliminary data.</text>
</comment>
<sequence>MRFFVAIALFASFTAVLAEQFTVIVGKDNGLAYDPPFVTAKNGDVVAFQFVSKNHTVTQSTFANPCQRMTTPTQGVDSGYMPVAAGATAFPQWSITINNASNPLWFYCAQQPHCTRGMVFAINPTADKTFDQFKAAATGGAATGSAATGSATSAGTSPSASAPAGNSASSIDRSAVSVLACITLALAMFL</sequence>
<dbReference type="SUPFAM" id="SSF49503">
    <property type="entry name" value="Cupredoxins"/>
    <property type="match status" value="1"/>
</dbReference>
<name>A0A8H7DNS3_PLEOS</name>
<keyword evidence="2" id="KW-0732">Signal</keyword>
<dbReference type="GeneID" id="59380717"/>
<dbReference type="PANTHER" id="PTHR34883:SF4">
    <property type="entry name" value="CUPREDOXIN"/>
    <property type="match status" value="1"/>
</dbReference>
<dbReference type="EMBL" id="JACETU010000008">
    <property type="protein sequence ID" value="KAF7422742.1"/>
    <property type="molecule type" value="Genomic_DNA"/>
</dbReference>
<dbReference type="InterPro" id="IPR052953">
    <property type="entry name" value="Ser-rich/MCO-related"/>
</dbReference>
<organism evidence="3 4">
    <name type="scientific">Pleurotus ostreatus</name>
    <name type="common">Oyster mushroom</name>
    <name type="synonym">White-rot fungus</name>
    <dbReference type="NCBI Taxonomy" id="5322"/>
    <lineage>
        <taxon>Eukaryota</taxon>
        <taxon>Fungi</taxon>
        <taxon>Dikarya</taxon>
        <taxon>Basidiomycota</taxon>
        <taxon>Agaricomycotina</taxon>
        <taxon>Agaricomycetes</taxon>
        <taxon>Agaricomycetidae</taxon>
        <taxon>Agaricales</taxon>
        <taxon>Pleurotineae</taxon>
        <taxon>Pleurotaceae</taxon>
        <taxon>Pleurotus</taxon>
    </lineage>
</organism>
<dbReference type="VEuPathDB" id="FungiDB:PC9H_010899"/>
<evidence type="ECO:0000313" key="4">
    <source>
        <dbReference type="Proteomes" id="UP000623687"/>
    </source>
</evidence>
<dbReference type="CDD" id="cd00920">
    <property type="entry name" value="Cupredoxin"/>
    <property type="match status" value="1"/>
</dbReference>
<dbReference type="Proteomes" id="UP000623687">
    <property type="component" value="Unassembled WGS sequence"/>
</dbReference>
<dbReference type="InterPro" id="IPR008972">
    <property type="entry name" value="Cupredoxin"/>
</dbReference>
<evidence type="ECO:0008006" key="5">
    <source>
        <dbReference type="Google" id="ProtNLM"/>
    </source>
</evidence>
<dbReference type="OrthoDB" id="1921208at2759"/>
<gene>
    <name evidence="3" type="ORF">PC9H_010899</name>
</gene>
<feature type="region of interest" description="Disordered" evidence="1">
    <location>
        <begin position="147"/>
        <end position="168"/>
    </location>
</feature>
<protein>
    <recommendedName>
        <fullName evidence="5">Phytocyanin domain-containing protein</fullName>
    </recommendedName>
</protein>
<evidence type="ECO:0000256" key="2">
    <source>
        <dbReference type="SAM" id="SignalP"/>
    </source>
</evidence>
<reference evidence="3" key="1">
    <citation type="submission" date="2019-07" db="EMBL/GenBank/DDBJ databases">
        <authorList>
            <person name="Palmer J.M."/>
        </authorList>
    </citation>
    <scope>NUCLEOTIDE SEQUENCE</scope>
    <source>
        <strain evidence="3">PC9</strain>
    </source>
</reference>
<evidence type="ECO:0000256" key="1">
    <source>
        <dbReference type="SAM" id="MobiDB-lite"/>
    </source>
</evidence>
<evidence type="ECO:0000313" key="3">
    <source>
        <dbReference type="EMBL" id="KAF7422742.1"/>
    </source>
</evidence>
<dbReference type="Gene3D" id="2.60.40.420">
    <property type="entry name" value="Cupredoxins - blue copper proteins"/>
    <property type="match status" value="1"/>
</dbReference>
<feature type="signal peptide" evidence="2">
    <location>
        <begin position="1"/>
        <end position="18"/>
    </location>
</feature>
<dbReference type="PANTHER" id="PTHR34883">
    <property type="entry name" value="SERINE-RICH PROTEIN, PUTATIVE-RELATED-RELATED"/>
    <property type="match status" value="1"/>
</dbReference>
<dbReference type="RefSeq" id="XP_036627774.1">
    <property type="nucleotide sequence ID" value="XM_036780391.1"/>
</dbReference>
<accession>A0A8H7DNS3</accession>
<keyword evidence="4" id="KW-1185">Reference proteome</keyword>
<proteinExistence type="predicted"/>
<feature type="chain" id="PRO_5034884623" description="Phytocyanin domain-containing protein" evidence="2">
    <location>
        <begin position="19"/>
        <end position="190"/>
    </location>
</feature>